<evidence type="ECO:0000313" key="1">
    <source>
        <dbReference type="EMBL" id="RDX90069.1"/>
    </source>
</evidence>
<sequence>MVGNATKVAFVLLITLVVIIPYLKTDIGEFDNFLKKPKPRKPPCLNVVISEFDNFLKAQAKEAYTNSFDTYISTLEDVTKELNLHHNYKEEGMTGLIFVSNSSDMEYGFNCNGMFRGCATEEDFTKRDDYRVCAWWNPKIFNRLPDLPQDVPLDTFYVEPDKYLVS</sequence>
<feature type="non-terminal residue" evidence="1">
    <location>
        <position position="1"/>
    </location>
</feature>
<protein>
    <submittedName>
        <fullName evidence="1">Uncharacterized protein</fullName>
    </submittedName>
</protein>
<dbReference type="EMBL" id="QJKJ01005502">
    <property type="protein sequence ID" value="RDX90069.1"/>
    <property type="molecule type" value="Genomic_DNA"/>
</dbReference>
<comment type="caution">
    <text evidence="1">The sequence shown here is derived from an EMBL/GenBank/DDBJ whole genome shotgun (WGS) entry which is preliminary data.</text>
</comment>
<dbReference type="OrthoDB" id="1719104at2759"/>
<accession>A0A371GHN3</accession>
<gene>
    <name evidence="1" type="ORF">CR513_28107</name>
</gene>
<dbReference type="Proteomes" id="UP000257109">
    <property type="component" value="Unassembled WGS sequence"/>
</dbReference>
<keyword evidence="2" id="KW-1185">Reference proteome</keyword>
<proteinExistence type="predicted"/>
<name>A0A371GHN3_MUCPR</name>
<reference evidence="1" key="1">
    <citation type="submission" date="2018-05" db="EMBL/GenBank/DDBJ databases">
        <title>Draft genome of Mucuna pruriens seed.</title>
        <authorList>
            <person name="Nnadi N.E."/>
            <person name="Vos R."/>
            <person name="Hasami M.H."/>
            <person name="Devisetty U.K."/>
            <person name="Aguiy J.C."/>
        </authorList>
    </citation>
    <scope>NUCLEOTIDE SEQUENCE [LARGE SCALE GENOMIC DNA]</scope>
    <source>
        <strain evidence="1">JCA_2017</strain>
    </source>
</reference>
<evidence type="ECO:0000313" key="2">
    <source>
        <dbReference type="Proteomes" id="UP000257109"/>
    </source>
</evidence>
<organism evidence="1 2">
    <name type="scientific">Mucuna pruriens</name>
    <name type="common">Velvet bean</name>
    <name type="synonym">Dolichos pruriens</name>
    <dbReference type="NCBI Taxonomy" id="157652"/>
    <lineage>
        <taxon>Eukaryota</taxon>
        <taxon>Viridiplantae</taxon>
        <taxon>Streptophyta</taxon>
        <taxon>Embryophyta</taxon>
        <taxon>Tracheophyta</taxon>
        <taxon>Spermatophyta</taxon>
        <taxon>Magnoliopsida</taxon>
        <taxon>eudicotyledons</taxon>
        <taxon>Gunneridae</taxon>
        <taxon>Pentapetalae</taxon>
        <taxon>rosids</taxon>
        <taxon>fabids</taxon>
        <taxon>Fabales</taxon>
        <taxon>Fabaceae</taxon>
        <taxon>Papilionoideae</taxon>
        <taxon>50 kb inversion clade</taxon>
        <taxon>NPAAA clade</taxon>
        <taxon>indigoferoid/millettioid clade</taxon>
        <taxon>Phaseoleae</taxon>
        <taxon>Mucuna</taxon>
    </lineage>
</organism>
<dbReference type="AlphaFoldDB" id="A0A371GHN3"/>